<feature type="region of interest" description="Disordered" evidence="1">
    <location>
        <begin position="45"/>
        <end position="66"/>
    </location>
</feature>
<dbReference type="AlphaFoldDB" id="W4RP53"/>
<name>W4RP53_9BACI</name>
<sequence>MRAKRILGIMVVSMFLIGLLGACDSSWKASDVTSVSNVQDNAVSEPGQVAKADMNTGSGSENPVPQELENIPKEYYQAADQQGTLVELTYDTYESKTYEQKSKKLTKRAIVYLPYGTLKKISTMFCI</sequence>
<evidence type="ECO:0000313" key="3">
    <source>
        <dbReference type="Proteomes" id="UP000018949"/>
    </source>
</evidence>
<gene>
    <name evidence="2" type="ORF">JCM21738_3092</name>
</gene>
<proteinExistence type="predicted"/>
<dbReference type="EMBL" id="BAUW01000038">
    <property type="protein sequence ID" value="GAE46210.1"/>
    <property type="molecule type" value="Genomic_DNA"/>
</dbReference>
<protein>
    <submittedName>
        <fullName evidence="2">Uncharacterized protein</fullName>
    </submittedName>
</protein>
<comment type="caution">
    <text evidence="2">The sequence shown here is derived from an EMBL/GenBank/DDBJ whole genome shotgun (WGS) entry which is preliminary data.</text>
</comment>
<accession>W4RP53</accession>
<keyword evidence="3" id="KW-1185">Reference proteome</keyword>
<organism evidence="2 3">
    <name type="scientific">Mesobacillus boroniphilus JCM 21738</name>
    <dbReference type="NCBI Taxonomy" id="1294265"/>
    <lineage>
        <taxon>Bacteria</taxon>
        <taxon>Bacillati</taxon>
        <taxon>Bacillota</taxon>
        <taxon>Bacilli</taxon>
        <taxon>Bacillales</taxon>
        <taxon>Bacillaceae</taxon>
        <taxon>Mesobacillus</taxon>
    </lineage>
</organism>
<dbReference type="RefSeq" id="WP_023614626.1">
    <property type="nucleotide sequence ID" value="NZ_BAUW01000038.1"/>
</dbReference>
<evidence type="ECO:0000256" key="1">
    <source>
        <dbReference type="SAM" id="MobiDB-lite"/>
    </source>
</evidence>
<evidence type="ECO:0000313" key="2">
    <source>
        <dbReference type="EMBL" id="GAE46210.1"/>
    </source>
</evidence>
<reference evidence="2 3" key="1">
    <citation type="submission" date="2013-12" db="EMBL/GenBank/DDBJ databases">
        <title>NBRP : Genome information of microbial organism related human and environment.</title>
        <authorList>
            <person name="Hattori M."/>
            <person name="Oshima K."/>
            <person name="Inaba H."/>
            <person name="Suda W."/>
            <person name="Sakamoto M."/>
            <person name="Iino T."/>
            <person name="Kitahara M."/>
            <person name="Oshida Y."/>
            <person name="Iida T."/>
            <person name="Kudo T."/>
            <person name="Itoh T."/>
            <person name="Ahmed I."/>
            <person name="Ohkuma M."/>
        </authorList>
    </citation>
    <scope>NUCLEOTIDE SEQUENCE [LARGE SCALE GENOMIC DNA]</scope>
    <source>
        <strain evidence="2 3">JCM 21738</strain>
    </source>
</reference>
<dbReference type="PROSITE" id="PS51257">
    <property type="entry name" value="PROKAR_LIPOPROTEIN"/>
    <property type="match status" value="1"/>
</dbReference>
<dbReference type="Proteomes" id="UP000018949">
    <property type="component" value="Unassembled WGS sequence"/>
</dbReference>